<sequence length="120" mass="13053">MAPGSQILDAWVPNKPAGYVQWLEFPLYNNYIIDSGTSLASPYVTGLAALLKSAHPKWSPVAIRSTILTANPFDNRQTPIQVAGNNFPFASSLAMGSGMILARTFGAYQIQHVESRSKKN</sequence>
<reference evidence="9 10" key="1">
    <citation type="journal article" date="2022" name="G3 (Bethesda)">
        <title>Whole-genome sequence and methylome profiling of the almond [Prunus dulcis (Mill.) D.A. Webb] cultivar 'Nonpareil'.</title>
        <authorList>
            <person name="D'Amico-Willman K.M."/>
            <person name="Ouma W.Z."/>
            <person name="Meulia T."/>
            <person name="Sideli G.M."/>
            <person name="Gradziel T.M."/>
            <person name="Fresnedo-Ramirez J."/>
        </authorList>
    </citation>
    <scope>NUCLEOTIDE SEQUENCE [LARGE SCALE GENOMIC DNA]</scope>
    <source>
        <strain evidence="9">Clone GOH B32 T37-40</strain>
    </source>
</reference>
<dbReference type="Pfam" id="PF00082">
    <property type="entry name" value="Peptidase_S8"/>
    <property type="match status" value="1"/>
</dbReference>
<dbReference type="SUPFAM" id="SSF52743">
    <property type="entry name" value="Subtilisin-like"/>
    <property type="match status" value="1"/>
</dbReference>
<comment type="caution">
    <text evidence="9">The sequence shown here is derived from an EMBL/GenBank/DDBJ whole genome shotgun (WGS) entry which is preliminary data.</text>
</comment>
<comment type="similarity">
    <text evidence="2 7">Belongs to the peptidase S8 family.</text>
</comment>
<proteinExistence type="inferred from homology"/>
<organism evidence="9 10">
    <name type="scientific">Prunus dulcis</name>
    <name type="common">Almond</name>
    <name type="synonym">Amygdalus dulcis</name>
    <dbReference type="NCBI Taxonomy" id="3755"/>
    <lineage>
        <taxon>Eukaryota</taxon>
        <taxon>Viridiplantae</taxon>
        <taxon>Streptophyta</taxon>
        <taxon>Embryophyta</taxon>
        <taxon>Tracheophyta</taxon>
        <taxon>Spermatophyta</taxon>
        <taxon>Magnoliopsida</taxon>
        <taxon>eudicotyledons</taxon>
        <taxon>Gunneridae</taxon>
        <taxon>Pentapetalae</taxon>
        <taxon>rosids</taxon>
        <taxon>fabids</taxon>
        <taxon>Rosales</taxon>
        <taxon>Rosaceae</taxon>
        <taxon>Amygdaloideae</taxon>
        <taxon>Amygdaleae</taxon>
        <taxon>Prunus</taxon>
    </lineage>
</organism>
<dbReference type="Proteomes" id="UP001054821">
    <property type="component" value="Chromosome 6"/>
</dbReference>
<evidence type="ECO:0000256" key="3">
    <source>
        <dbReference type="ARBA" id="ARBA00022670"/>
    </source>
</evidence>
<keyword evidence="4" id="KW-0732">Signal</keyword>
<keyword evidence="3" id="KW-0645">Protease</keyword>
<accession>A0AAD4YVX0</accession>
<dbReference type="InterPro" id="IPR023828">
    <property type="entry name" value="Peptidase_S8_Ser-AS"/>
</dbReference>
<evidence type="ECO:0000256" key="1">
    <source>
        <dbReference type="ARBA" id="ARBA00004613"/>
    </source>
</evidence>
<dbReference type="PROSITE" id="PS51892">
    <property type="entry name" value="SUBTILASE"/>
    <property type="match status" value="1"/>
</dbReference>
<dbReference type="InterPro" id="IPR000209">
    <property type="entry name" value="Peptidase_S8/S53_dom"/>
</dbReference>
<dbReference type="GO" id="GO:0004252">
    <property type="term" value="F:serine-type endopeptidase activity"/>
    <property type="evidence" value="ECO:0007669"/>
    <property type="project" value="InterPro"/>
</dbReference>
<dbReference type="InterPro" id="IPR036852">
    <property type="entry name" value="Peptidase_S8/S53_dom_sf"/>
</dbReference>
<evidence type="ECO:0000313" key="10">
    <source>
        <dbReference type="Proteomes" id="UP001054821"/>
    </source>
</evidence>
<name>A0AAD4YVX0_PRUDU</name>
<dbReference type="GO" id="GO:0005576">
    <property type="term" value="C:extracellular region"/>
    <property type="evidence" value="ECO:0007669"/>
    <property type="project" value="UniProtKB-SubCell"/>
</dbReference>
<evidence type="ECO:0000256" key="7">
    <source>
        <dbReference type="PROSITE-ProRule" id="PRU01240"/>
    </source>
</evidence>
<keyword evidence="5" id="KW-0378">Hydrolase</keyword>
<dbReference type="EMBL" id="JAJFAZ020000006">
    <property type="protein sequence ID" value="KAI5323376.1"/>
    <property type="molecule type" value="Genomic_DNA"/>
</dbReference>
<dbReference type="PANTHER" id="PTHR10795">
    <property type="entry name" value="PROPROTEIN CONVERTASE SUBTILISIN/KEXIN"/>
    <property type="match status" value="1"/>
</dbReference>
<dbReference type="GO" id="GO:0006508">
    <property type="term" value="P:proteolysis"/>
    <property type="evidence" value="ECO:0007669"/>
    <property type="project" value="UniProtKB-KW"/>
</dbReference>
<evidence type="ECO:0000256" key="6">
    <source>
        <dbReference type="ARBA" id="ARBA00022825"/>
    </source>
</evidence>
<comment type="subcellular location">
    <subcellularLocation>
        <location evidence="1">Secreted</location>
    </subcellularLocation>
</comment>
<dbReference type="InterPro" id="IPR045051">
    <property type="entry name" value="SBT"/>
</dbReference>
<protein>
    <recommendedName>
        <fullName evidence="8">Peptidase S8/S53 domain-containing protein</fullName>
    </recommendedName>
</protein>
<evidence type="ECO:0000313" key="9">
    <source>
        <dbReference type="EMBL" id="KAI5323376.1"/>
    </source>
</evidence>
<feature type="domain" description="Peptidase S8/S53" evidence="8">
    <location>
        <begin position="24"/>
        <end position="74"/>
    </location>
</feature>
<evidence type="ECO:0000256" key="5">
    <source>
        <dbReference type="ARBA" id="ARBA00022801"/>
    </source>
</evidence>
<keyword evidence="10" id="KW-1185">Reference proteome</keyword>
<evidence type="ECO:0000256" key="4">
    <source>
        <dbReference type="ARBA" id="ARBA00022729"/>
    </source>
</evidence>
<evidence type="ECO:0000256" key="2">
    <source>
        <dbReference type="ARBA" id="ARBA00011073"/>
    </source>
</evidence>
<evidence type="ECO:0000259" key="8">
    <source>
        <dbReference type="Pfam" id="PF00082"/>
    </source>
</evidence>
<dbReference type="AlphaFoldDB" id="A0AAD4YVX0"/>
<comment type="caution">
    <text evidence="7">Lacks conserved residue(s) required for the propagation of feature annotation.</text>
</comment>
<gene>
    <name evidence="9" type="ORF">L3X38_032448</name>
</gene>
<dbReference type="Gene3D" id="3.40.50.200">
    <property type="entry name" value="Peptidase S8/S53 domain"/>
    <property type="match status" value="1"/>
</dbReference>
<keyword evidence="6" id="KW-0720">Serine protease</keyword>
<dbReference type="PROSITE" id="PS00138">
    <property type="entry name" value="SUBTILASE_SER"/>
    <property type="match status" value="1"/>
</dbReference>